<accession>A0AAV6LAQ4</accession>
<evidence type="ECO:0000313" key="2">
    <source>
        <dbReference type="Proteomes" id="UP000823749"/>
    </source>
</evidence>
<dbReference type="PANTHER" id="PTHR33986">
    <property type="entry name" value="OS02G0535700 PROTEIN"/>
    <property type="match status" value="1"/>
</dbReference>
<dbReference type="Proteomes" id="UP000823749">
    <property type="component" value="Chromosome 2"/>
</dbReference>
<proteinExistence type="predicted"/>
<comment type="caution">
    <text evidence="1">The sequence shown here is derived from an EMBL/GenBank/DDBJ whole genome shotgun (WGS) entry which is preliminary data.</text>
</comment>
<dbReference type="EMBL" id="JACTNZ010000002">
    <property type="protein sequence ID" value="KAG5562026.1"/>
    <property type="molecule type" value="Genomic_DNA"/>
</dbReference>
<organism evidence="1 2">
    <name type="scientific">Rhododendron griersonianum</name>
    <dbReference type="NCBI Taxonomy" id="479676"/>
    <lineage>
        <taxon>Eukaryota</taxon>
        <taxon>Viridiplantae</taxon>
        <taxon>Streptophyta</taxon>
        <taxon>Embryophyta</taxon>
        <taxon>Tracheophyta</taxon>
        <taxon>Spermatophyta</taxon>
        <taxon>Magnoliopsida</taxon>
        <taxon>eudicotyledons</taxon>
        <taxon>Gunneridae</taxon>
        <taxon>Pentapetalae</taxon>
        <taxon>asterids</taxon>
        <taxon>Ericales</taxon>
        <taxon>Ericaceae</taxon>
        <taxon>Ericoideae</taxon>
        <taxon>Rhodoreae</taxon>
        <taxon>Rhododendron</taxon>
    </lineage>
</organism>
<dbReference type="GO" id="GO:0000266">
    <property type="term" value="P:mitochondrial fission"/>
    <property type="evidence" value="ECO:0007669"/>
    <property type="project" value="TreeGrafter"/>
</dbReference>
<keyword evidence="2" id="KW-1185">Reference proteome</keyword>
<dbReference type="Pfam" id="PF06258">
    <property type="entry name" value="Mito_fiss_Elm1"/>
    <property type="match status" value="2"/>
</dbReference>
<dbReference type="GO" id="GO:0005741">
    <property type="term" value="C:mitochondrial outer membrane"/>
    <property type="evidence" value="ECO:0007669"/>
    <property type="project" value="TreeGrafter"/>
</dbReference>
<name>A0AAV6LAQ4_9ERIC</name>
<dbReference type="PANTHER" id="PTHR33986:SF15">
    <property type="entry name" value="MITOCHONDRIAL FISSION PROTEIN ELM1"/>
    <property type="match status" value="1"/>
</dbReference>
<evidence type="ECO:0008006" key="3">
    <source>
        <dbReference type="Google" id="ProtNLM"/>
    </source>
</evidence>
<gene>
    <name evidence="1" type="ORF">RHGRI_004907</name>
</gene>
<sequence>MFCSAWALVPRAFSTLRHLGTTRQTIIVAFSLEGTLSLRLTLLGVLEDMGTEGALKRVTRPEGGVNEWLHWLPVSLHKKLDYIIRQMYGYSRILLAGRGNKLHSLPFENGGSVGLSSVLEADVKKIATMAHKTFEKDTISVASAMKRLASENVFVVQIQHPRTHLNRFDMVITPHHDYYPLTPCAQEQVPRFLRKWITPREPPDSYVISNLIVKEFGNHPKIYIWDGEEPNPHMGHLAWGDAFVVTADSVSMVSEACGTGKPVYVIGMERCTWKFVEFHKSLRE</sequence>
<dbReference type="InterPro" id="IPR009367">
    <property type="entry name" value="Elm1-like"/>
</dbReference>
<dbReference type="AlphaFoldDB" id="A0AAV6LAQ4"/>
<evidence type="ECO:0000313" key="1">
    <source>
        <dbReference type="EMBL" id="KAG5562026.1"/>
    </source>
</evidence>
<protein>
    <recommendedName>
        <fullName evidence="3">Mitochondrial fission protein ELM1</fullName>
    </recommendedName>
</protein>
<reference evidence="1" key="1">
    <citation type="submission" date="2020-08" db="EMBL/GenBank/DDBJ databases">
        <title>Plant Genome Project.</title>
        <authorList>
            <person name="Zhang R.-G."/>
        </authorList>
    </citation>
    <scope>NUCLEOTIDE SEQUENCE</scope>
    <source>
        <strain evidence="1">WSP0</strain>
        <tissue evidence="1">Leaf</tissue>
    </source>
</reference>